<proteinExistence type="predicted"/>
<sequence length="133" mass="14839">MTCDDSANDNGSGFNVTYDDDQHDALVAFYKATNGTYWRENKNWLCDSISYCGWEGVECAGVLCDGGSQWHCDKQRNDIVELIKDYSNLMGTIPQEIGSLVGLKRLDLDGNELKGTIPSEIGSKVGLHRYYPF</sequence>
<organism evidence="1">
    <name type="scientific">Corethron hystrix</name>
    <dbReference type="NCBI Taxonomy" id="216773"/>
    <lineage>
        <taxon>Eukaryota</taxon>
        <taxon>Sar</taxon>
        <taxon>Stramenopiles</taxon>
        <taxon>Ochrophyta</taxon>
        <taxon>Bacillariophyta</taxon>
        <taxon>Coscinodiscophyceae</taxon>
        <taxon>Corethrophycidae</taxon>
        <taxon>Corethrales</taxon>
        <taxon>Corethraceae</taxon>
        <taxon>Corethron</taxon>
    </lineage>
</organism>
<name>A0A7S1BUY4_9STRA</name>
<evidence type="ECO:0008006" key="2">
    <source>
        <dbReference type="Google" id="ProtNLM"/>
    </source>
</evidence>
<evidence type="ECO:0000313" key="1">
    <source>
        <dbReference type="EMBL" id="CAD8898782.1"/>
    </source>
</evidence>
<gene>
    <name evidence="1" type="ORF">CHYS00102_LOCUS25998</name>
</gene>
<dbReference type="AlphaFoldDB" id="A0A7S1BUY4"/>
<dbReference type="InterPro" id="IPR052595">
    <property type="entry name" value="LRRC69/RLP"/>
</dbReference>
<dbReference type="EMBL" id="HBFR01035655">
    <property type="protein sequence ID" value="CAD8898782.1"/>
    <property type="molecule type" value="Transcribed_RNA"/>
</dbReference>
<dbReference type="InterPro" id="IPR032675">
    <property type="entry name" value="LRR_dom_sf"/>
</dbReference>
<dbReference type="SUPFAM" id="SSF52058">
    <property type="entry name" value="L domain-like"/>
    <property type="match status" value="1"/>
</dbReference>
<accession>A0A7S1BUY4</accession>
<protein>
    <recommendedName>
        <fullName evidence="2">Leucine-rich repeat-containing N-terminal plant-type domain-containing protein</fullName>
    </recommendedName>
</protein>
<reference evidence="1" key="1">
    <citation type="submission" date="2021-01" db="EMBL/GenBank/DDBJ databases">
        <authorList>
            <person name="Corre E."/>
            <person name="Pelletier E."/>
            <person name="Niang G."/>
            <person name="Scheremetjew M."/>
            <person name="Finn R."/>
            <person name="Kale V."/>
            <person name="Holt S."/>
            <person name="Cochrane G."/>
            <person name="Meng A."/>
            <person name="Brown T."/>
            <person name="Cohen L."/>
        </authorList>
    </citation>
    <scope>NUCLEOTIDE SEQUENCE</scope>
    <source>
        <strain evidence="1">308</strain>
    </source>
</reference>
<dbReference type="PANTHER" id="PTHR48057">
    <property type="entry name" value="LEUCINE-RICH REPEAT SERINE/THREONINE-PROTEIN KINASE 1"/>
    <property type="match status" value="1"/>
</dbReference>
<dbReference type="Gene3D" id="3.80.10.10">
    <property type="entry name" value="Ribonuclease Inhibitor"/>
    <property type="match status" value="1"/>
</dbReference>